<dbReference type="HAMAP" id="MF_00320">
    <property type="entry name" value="RNApol_arch_Rpo3"/>
    <property type="match status" value="1"/>
</dbReference>
<comment type="caution">
    <text evidence="6">The sequence shown here is derived from an EMBL/GenBank/DDBJ whole genome shotgun (WGS) entry which is preliminary data.</text>
</comment>
<dbReference type="InterPro" id="IPR011263">
    <property type="entry name" value="DNA-dir_RNA_pol_RpoA/D/Rpb3"/>
</dbReference>
<keyword evidence="2" id="KW-0804">Transcription</keyword>
<dbReference type="InterPro" id="IPR022842">
    <property type="entry name" value="RNAP_Rpo3/Rpb3/RPAC1"/>
</dbReference>
<gene>
    <name evidence="6" type="ORF">WJX75_006848</name>
</gene>
<keyword evidence="7" id="KW-1185">Reference proteome</keyword>
<evidence type="ECO:0000313" key="6">
    <source>
        <dbReference type="EMBL" id="KAK9902170.1"/>
    </source>
</evidence>
<organism evidence="6 7">
    <name type="scientific">Coccomyxa subellipsoidea</name>
    <dbReference type="NCBI Taxonomy" id="248742"/>
    <lineage>
        <taxon>Eukaryota</taxon>
        <taxon>Viridiplantae</taxon>
        <taxon>Chlorophyta</taxon>
        <taxon>core chlorophytes</taxon>
        <taxon>Trebouxiophyceae</taxon>
        <taxon>Trebouxiophyceae incertae sedis</taxon>
        <taxon>Coccomyxaceae</taxon>
        <taxon>Coccomyxa</taxon>
    </lineage>
</organism>
<dbReference type="Pfam" id="PF01000">
    <property type="entry name" value="RNA_pol_A_bac"/>
    <property type="match status" value="1"/>
</dbReference>
<evidence type="ECO:0000256" key="3">
    <source>
        <dbReference type="ARBA" id="ARBA00025804"/>
    </source>
</evidence>
<dbReference type="Gene3D" id="2.170.120.12">
    <property type="entry name" value="DNA-directed RNA polymerase, insert domain"/>
    <property type="match status" value="1"/>
</dbReference>
<dbReference type="InterPro" id="IPR050518">
    <property type="entry name" value="Rpo3/RPB3_RNA_Pol_subunit"/>
</dbReference>
<keyword evidence="1" id="KW-0240">DNA-directed RNA polymerase</keyword>
<dbReference type="PANTHER" id="PTHR11800:SF2">
    <property type="entry name" value="DNA-DIRECTED RNA POLYMERASE II SUBUNIT RPB3"/>
    <property type="match status" value="1"/>
</dbReference>
<dbReference type="PANTHER" id="PTHR11800">
    <property type="entry name" value="DNA-DIRECTED RNA POLYMERASE"/>
    <property type="match status" value="1"/>
</dbReference>
<dbReference type="SUPFAM" id="SSF55257">
    <property type="entry name" value="RBP11-like subunits of RNA polymerase"/>
    <property type="match status" value="1"/>
</dbReference>
<evidence type="ECO:0000256" key="4">
    <source>
        <dbReference type="ARBA" id="ARBA00031776"/>
    </source>
</evidence>
<feature type="domain" description="DNA-directed RNA polymerase RpoA/D/Rpb3-type" evidence="5">
    <location>
        <begin position="22"/>
        <end position="295"/>
    </location>
</feature>
<dbReference type="InterPro" id="IPR036603">
    <property type="entry name" value="RBP11-like"/>
</dbReference>
<name>A0ABR2YCJ8_9CHLO</name>
<evidence type="ECO:0000313" key="7">
    <source>
        <dbReference type="Proteomes" id="UP001491310"/>
    </source>
</evidence>
<dbReference type="Proteomes" id="UP001491310">
    <property type="component" value="Unassembled WGS sequence"/>
</dbReference>
<evidence type="ECO:0000256" key="2">
    <source>
        <dbReference type="ARBA" id="ARBA00023163"/>
    </source>
</evidence>
<reference evidence="6 7" key="1">
    <citation type="journal article" date="2024" name="Nat. Commun.">
        <title>Phylogenomics reveals the evolutionary origins of lichenization in chlorophyte algae.</title>
        <authorList>
            <person name="Puginier C."/>
            <person name="Libourel C."/>
            <person name="Otte J."/>
            <person name="Skaloud P."/>
            <person name="Haon M."/>
            <person name="Grisel S."/>
            <person name="Petersen M."/>
            <person name="Berrin J.G."/>
            <person name="Delaux P.M."/>
            <person name="Dal Grande F."/>
            <person name="Keller J."/>
        </authorList>
    </citation>
    <scope>NUCLEOTIDE SEQUENCE [LARGE SCALE GENOMIC DNA]</scope>
    <source>
        <strain evidence="6 7">SAG 216-7</strain>
    </source>
</reference>
<evidence type="ECO:0000259" key="5">
    <source>
        <dbReference type="SMART" id="SM00662"/>
    </source>
</evidence>
<dbReference type="Gene3D" id="3.30.1360.10">
    <property type="entry name" value="RNA polymerase, RBP11-like subunit"/>
    <property type="match status" value="1"/>
</dbReference>
<dbReference type="SUPFAM" id="SSF56553">
    <property type="entry name" value="Insert subdomain of RNA polymerase alpha subunit"/>
    <property type="match status" value="1"/>
</dbReference>
<dbReference type="SMART" id="SM00662">
    <property type="entry name" value="RPOLD"/>
    <property type="match status" value="1"/>
</dbReference>
<proteinExistence type="inferred from homology"/>
<accession>A0ABR2YCJ8</accession>
<dbReference type="EMBL" id="JALJOT010000016">
    <property type="protein sequence ID" value="KAK9902170.1"/>
    <property type="molecule type" value="Genomic_DNA"/>
</dbReference>
<dbReference type="InterPro" id="IPR001514">
    <property type="entry name" value="DNA-dir_RNA_pol_30-40kDasu_CS"/>
</dbReference>
<protein>
    <recommendedName>
        <fullName evidence="4">Plastid-encoded RNA polymerase subunit alpha</fullName>
    </recommendedName>
</protein>
<dbReference type="InterPro" id="IPR011262">
    <property type="entry name" value="DNA-dir_RNA_pol_insert"/>
</dbReference>
<dbReference type="Pfam" id="PF01193">
    <property type="entry name" value="RNA_pol_L"/>
    <property type="match status" value="1"/>
</dbReference>
<sequence>MTTLGENRRVPQVQIRVLRDDYCEFVLSDTDPSVANALRRIMLVEVPTIAIDLVEIEENTTVLNDEFIAHRLGLIPLVSNAVYNMKGVFEDAGEEDFMDVEMSLNVKCTSEDTMDVTSNDLTLDVKHPEVHPVGYKQGDFDALKRPILLVKMRKNQELRLRAVARKGIGKDHAKWIPVATVSFQYMPEISINRALMDTLTEQEKEDWVDATPSKGVFRYNNITKQVEVDNAELYQYDGEALAKSEELGKPGLVTIKERQDIFIFRVESTGVLKAEDVVLTALEVLMRKLRNLQEALPQQDVGAT</sequence>
<dbReference type="NCBIfam" id="NF001988">
    <property type="entry name" value="PRK00783.1"/>
    <property type="match status" value="1"/>
</dbReference>
<evidence type="ECO:0000256" key="1">
    <source>
        <dbReference type="ARBA" id="ARBA00022478"/>
    </source>
</evidence>
<comment type="similarity">
    <text evidence="3">Belongs to the archaeal Rpo3/eukaryotic RPB3 RNA polymerase subunit family.</text>
</comment>
<dbReference type="PROSITE" id="PS00446">
    <property type="entry name" value="RNA_POL_D_30KD"/>
    <property type="match status" value="1"/>
</dbReference>
<dbReference type="InterPro" id="IPR036643">
    <property type="entry name" value="RNApol_insert_sf"/>
</dbReference>